<sequence>MSKIEQANQYIDLIRVKSSEAILFCSLGKDSLVLLDLMYPKFDRIVCVFMYFVEGLEHIERYVNWVKVKYPKIEFVQVPHWNLTYILRGGMYCVPNPKIKLLKLADIEKAMRMKYGIYYTFYGMKKADSMNRRLMLNTYENGENAGKVYPLSDWTQKDIISYMKMKKLPEPVRYSKKSSGGIGFNLECFLWMRENYPNDLKKILKAFPMSERILFEYDNGTK</sequence>
<evidence type="ECO:0000259" key="1">
    <source>
        <dbReference type="Pfam" id="PF01507"/>
    </source>
</evidence>
<protein>
    <submittedName>
        <fullName evidence="2">Phosphoadenosine phosphosulfate reductase family protein</fullName>
    </submittedName>
</protein>
<gene>
    <name evidence="2" type="ORF">M104_3193</name>
</gene>
<dbReference type="Pfam" id="PF01507">
    <property type="entry name" value="PAPS_reduct"/>
    <property type="match status" value="1"/>
</dbReference>
<dbReference type="EMBL" id="JGEA01000029">
    <property type="protein sequence ID" value="EYA13650.1"/>
    <property type="molecule type" value="Genomic_DNA"/>
</dbReference>
<comment type="caution">
    <text evidence="2">The sequence shown here is derived from an EMBL/GenBank/DDBJ whole genome shotgun (WGS) entry which is preliminary data.</text>
</comment>
<reference evidence="2 3" key="1">
    <citation type="submission" date="2014-02" db="EMBL/GenBank/DDBJ databases">
        <authorList>
            <person name="Sears C."/>
            <person name="Carroll K."/>
            <person name="Sack B.R."/>
            <person name="Qadri F."/>
            <person name="Myers L.L."/>
            <person name="Chung G.-T."/>
            <person name="Escheverria P."/>
            <person name="Fraser C.M."/>
            <person name="Sadzewicz L."/>
            <person name="Shefchek K.A."/>
            <person name="Tallon L."/>
            <person name="Das S.P."/>
            <person name="Daugherty S."/>
            <person name="Mongodin E.F."/>
        </authorList>
    </citation>
    <scope>NUCLEOTIDE SEQUENCE [LARGE SCALE GENOMIC DNA]</scope>
    <source>
        <strain evidence="2 3">1007-1-F #10</strain>
    </source>
</reference>
<dbReference type="Proteomes" id="UP000022433">
    <property type="component" value="Unassembled WGS sequence"/>
</dbReference>
<dbReference type="AlphaFoldDB" id="A0AAN4MY36"/>
<dbReference type="SUPFAM" id="SSF52402">
    <property type="entry name" value="Adenine nucleotide alpha hydrolases-like"/>
    <property type="match status" value="1"/>
</dbReference>
<dbReference type="InterPro" id="IPR002500">
    <property type="entry name" value="PAPS_reduct_dom"/>
</dbReference>
<organism evidence="2 3">
    <name type="scientific">Bacteroides fragilis str. 1007-1-F #10</name>
    <dbReference type="NCBI Taxonomy" id="1339295"/>
    <lineage>
        <taxon>Bacteria</taxon>
        <taxon>Pseudomonadati</taxon>
        <taxon>Bacteroidota</taxon>
        <taxon>Bacteroidia</taxon>
        <taxon>Bacteroidales</taxon>
        <taxon>Bacteroidaceae</taxon>
        <taxon>Bacteroides</taxon>
    </lineage>
</organism>
<dbReference type="GO" id="GO:0003824">
    <property type="term" value="F:catalytic activity"/>
    <property type="evidence" value="ECO:0007669"/>
    <property type="project" value="InterPro"/>
</dbReference>
<evidence type="ECO:0000313" key="2">
    <source>
        <dbReference type="EMBL" id="EYA13650.1"/>
    </source>
</evidence>
<proteinExistence type="predicted"/>
<dbReference type="RefSeq" id="WP_032533650.1">
    <property type="nucleotide sequence ID" value="NZ_JGEA01000029.1"/>
</dbReference>
<accession>A0AAN4MY36</accession>
<dbReference type="Gene3D" id="3.40.50.620">
    <property type="entry name" value="HUPs"/>
    <property type="match status" value="1"/>
</dbReference>
<dbReference type="InterPro" id="IPR014729">
    <property type="entry name" value="Rossmann-like_a/b/a_fold"/>
</dbReference>
<evidence type="ECO:0000313" key="3">
    <source>
        <dbReference type="Proteomes" id="UP000022433"/>
    </source>
</evidence>
<feature type="domain" description="Phosphoadenosine phosphosulphate reductase" evidence="1">
    <location>
        <begin position="22"/>
        <end position="169"/>
    </location>
</feature>
<name>A0AAN4MY36_BACFG</name>